<dbReference type="EMBL" id="CP071090">
    <property type="protein sequence ID" value="QSQ23716.1"/>
    <property type="molecule type" value="Genomic_DNA"/>
</dbReference>
<dbReference type="RefSeq" id="WP_206725287.1">
    <property type="nucleotide sequence ID" value="NZ_CP071090.1"/>
</dbReference>
<keyword evidence="4 7" id="KW-0812">Transmembrane</keyword>
<evidence type="ECO:0000256" key="7">
    <source>
        <dbReference type="SAM" id="Phobius"/>
    </source>
</evidence>
<proteinExistence type="inferred from homology"/>
<feature type="transmembrane region" description="Helical" evidence="7">
    <location>
        <begin position="158"/>
        <end position="179"/>
    </location>
</feature>
<protein>
    <submittedName>
        <fullName evidence="8">Polysulfide reductase NrfD</fullName>
    </submittedName>
</protein>
<dbReference type="Gene3D" id="1.20.1630.10">
    <property type="entry name" value="Formate dehydrogenase/DMSO reductase domain"/>
    <property type="match status" value="1"/>
</dbReference>
<comment type="similarity">
    <text evidence="2">Belongs to the NrfD family.</text>
</comment>
<evidence type="ECO:0000256" key="1">
    <source>
        <dbReference type="ARBA" id="ARBA00004651"/>
    </source>
</evidence>
<gene>
    <name evidence="8" type="primary">nrfD</name>
    <name evidence="8" type="ORF">JY651_01650</name>
</gene>
<evidence type="ECO:0000313" key="9">
    <source>
        <dbReference type="Proteomes" id="UP000662747"/>
    </source>
</evidence>
<evidence type="ECO:0000256" key="2">
    <source>
        <dbReference type="ARBA" id="ARBA00008929"/>
    </source>
</evidence>
<evidence type="ECO:0000256" key="5">
    <source>
        <dbReference type="ARBA" id="ARBA00022989"/>
    </source>
</evidence>
<evidence type="ECO:0000256" key="6">
    <source>
        <dbReference type="ARBA" id="ARBA00023136"/>
    </source>
</evidence>
<feature type="transmembrane region" description="Helical" evidence="7">
    <location>
        <begin position="209"/>
        <end position="228"/>
    </location>
</feature>
<feature type="transmembrane region" description="Helical" evidence="7">
    <location>
        <begin position="248"/>
        <end position="267"/>
    </location>
</feature>
<keyword evidence="3" id="KW-1003">Cell membrane</keyword>
<dbReference type="PANTHER" id="PTHR34856:SF2">
    <property type="entry name" value="PROTEIN NRFD"/>
    <property type="match status" value="1"/>
</dbReference>
<keyword evidence="6 7" id="KW-0472">Membrane</keyword>
<comment type="subcellular location">
    <subcellularLocation>
        <location evidence="1">Cell membrane</location>
        <topology evidence="1">Multi-pass membrane protein</topology>
    </subcellularLocation>
</comment>
<sequence>MKSLEEGGTRLEQLERAHDGRNINPRRGVLAGEAAGQEVKDLAKAHPVPTLLTTIPSRSGPAQDAPSYYGVPAIKAPVWLPTIPLYFYVGGLAGAASALGAALELLGGRELETLGRRCRWVGFAGDVVGSGLLIEDLGRPARFLNMLRMFRPTSPMNMGAWILSVSGAMNTLAVGAPLLRREGGVVERLGIGASRVAGMSRRRGGALEALGTGASVVAGVLGLPLAGYTAVLLSNTAIPVWQRTRRTLPFMFMASGMASAAGLLQLLPEDSERERRVVRRFGLLGKVGELAAEVAVERELSRSEEVSRHLKQGRAGTLWKAARLCTAASLVLDLLPGRQRWKQVASGVLGTAGAVATRYAIYDAGKVSSKDPHATFVPQRQGLGAAEVAKNTVASDGKPLRFPLPVVS</sequence>
<dbReference type="InterPro" id="IPR052049">
    <property type="entry name" value="Electron_transfer_protein"/>
</dbReference>
<dbReference type="Proteomes" id="UP000662747">
    <property type="component" value="Chromosome"/>
</dbReference>
<name>A0ABX7P1E7_9BACT</name>
<organism evidence="8 9">
    <name type="scientific">Pyxidicoccus parkwayensis</name>
    <dbReference type="NCBI Taxonomy" id="2813578"/>
    <lineage>
        <taxon>Bacteria</taxon>
        <taxon>Pseudomonadati</taxon>
        <taxon>Myxococcota</taxon>
        <taxon>Myxococcia</taxon>
        <taxon>Myxococcales</taxon>
        <taxon>Cystobacterineae</taxon>
        <taxon>Myxococcaceae</taxon>
        <taxon>Pyxidicoccus</taxon>
    </lineage>
</organism>
<dbReference type="InterPro" id="IPR005614">
    <property type="entry name" value="NrfD-like"/>
</dbReference>
<evidence type="ECO:0000256" key="3">
    <source>
        <dbReference type="ARBA" id="ARBA00022475"/>
    </source>
</evidence>
<dbReference type="Pfam" id="PF03916">
    <property type="entry name" value="NrfD"/>
    <property type="match status" value="1"/>
</dbReference>
<accession>A0ABX7P1E7</accession>
<keyword evidence="9" id="KW-1185">Reference proteome</keyword>
<keyword evidence="5 7" id="KW-1133">Transmembrane helix</keyword>
<feature type="transmembrane region" description="Helical" evidence="7">
    <location>
        <begin position="85"/>
        <end position="106"/>
    </location>
</feature>
<evidence type="ECO:0000313" key="8">
    <source>
        <dbReference type="EMBL" id="QSQ23716.1"/>
    </source>
</evidence>
<evidence type="ECO:0000256" key="4">
    <source>
        <dbReference type="ARBA" id="ARBA00022692"/>
    </source>
</evidence>
<reference evidence="8 9" key="1">
    <citation type="submission" date="2021-02" db="EMBL/GenBank/DDBJ databases">
        <title>De Novo genome assembly of isolated myxobacteria.</title>
        <authorList>
            <person name="Stevens D.C."/>
        </authorList>
    </citation>
    <scope>NUCLEOTIDE SEQUENCE [LARGE SCALE GENOMIC DNA]</scope>
    <source>
        <strain evidence="9">SCPEA02</strain>
    </source>
</reference>
<dbReference type="PANTHER" id="PTHR34856">
    <property type="entry name" value="PROTEIN NRFD"/>
    <property type="match status" value="1"/>
</dbReference>